<evidence type="ECO:0000313" key="2">
    <source>
        <dbReference type="EMBL" id="RDX39701.1"/>
    </source>
</evidence>
<feature type="region of interest" description="Disordered" evidence="1">
    <location>
        <begin position="86"/>
        <end position="108"/>
    </location>
</feature>
<dbReference type="EMBL" id="KZ857672">
    <property type="protein sequence ID" value="RDX39701.1"/>
    <property type="molecule type" value="Genomic_DNA"/>
</dbReference>
<feature type="compositionally biased region" description="Polar residues" evidence="1">
    <location>
        <begin position="48"/>
        <end position="58"/>
    </location>
</feature>
<keyword evidence="3" id="KW-1185">Reference proteome</keyword>
<feature type="non-terminal residue" evidence="2">
    <location>
        <position position="256"/>
    </location>
</feature>
<dbReference type="Proteomes" id="UP000256964">
    <property type="component" value="Unassembled WGS sequence"/>
</dbReference>
<organism evidence="2 3">
    <name type="scientific">Lentinus brumalis</name>
    <dbReference type="NCBI Taxonomy" id="2498619"/>
    <lineage>
        <taxon>Eukaryota</taxon>
        <taxon>Fungi</taxon>
        <taxon>Dikarya</taxon>
        <taxon>Basidiomycota</taxon>
        <taxon>Agaricomycotina</taxon>
        <taxon>Agaricomycetes</taxon>
        <taxon>Polyporales</taxon>
        <taxon>Polyporaceae</taxon>
        <taxon>Lentinus</taxon>
    </lineage>
</organism>
<gene>
    <name evidence="2" type="ORF">OH76DRAFT_1424144</name>
</gene>
<feature type="region of interest" description="Disordered" evidence="1">
    <location>
        <begin position="159"/>
        <end position="195"/>
    </location>
</feature>
<dbReference type="AlphaFoldDB" id="A0A371CHF4"/>
<dbReference type="OrthoDB" id="2758740at2759"/>
<evidence type="ECO:0000313" key="3">
    <source>
        <dbReference type="Proteomes" id="UP000256964"/>
    </source>
</evidence>
<evidence type="ECO:0000256" key="1">
    <source>
        <dbReference type="SAM" id="MobiDB-lite"/>
    </source>
</evidence>
<proteinExistence type="predicted"/>
<feature type="region of interest" description="Disordered" evidence="1">
    <location>
        <begin position="1"/>
        <end position="73"/>
    </location>
</feature>
<accession>A0A371CHF4</accession>
<sequence length="256" mass="28056">MVRTRASSTRKDDDNAGSVRQHTLDASEDDAGIPQDYSKHTPSDDFDASSTIYSSNGLETDAPVEDSDADPVSLDMEVDVGLDCEEGESEVVARDTDTTGDSEGQEEVATDLIASTPAGGKVNSHMPASHFTMCFSEGCLEEARPGRLQGVLQAQRKSRAAPLKKLSKKKPAVVAADPKPKCGHRRPPKVKEAPQPVTQWSVTAYLEIKQPPQVVQKMQQSIKRLEQWEPLQLGPLTITHEMTWSRLVKHKAKELE</sequence>
<feature type="compositionally biased region" description="Acidic residues" evidence="1">
    <location>
        <begin position="98"/>
        <end position="108"/>
    </location>
</feature>
<protein>
    <submittedName>
        <fullName evidence="2">Uncharacterized protein</fullName>
    </submittedName>
</protein>
<name>A0A371CHF4_9APHY</name>
<reference evidence="2 3" key="1">
    <citation type="journal article" date="2018" name="Biotechnol. Biofuels">
        <title>Integrative visual omics of the white-rot fungus Polyporus brumalis exposes the biotechnological potential of its oxidative enzymes for delignifying raw plant biomass.</title>
        <authorList>
            <person name="Miyauchi S."/>
            <person name="Rancon A."/>
            <person name="Drula E."/>
            <person name="Hage H."/>
            <person name="Chaduli D."/>
            <person name="Favel A."/>
            <person name="Grisel S."/>
            <person name="Henrissat B."/>
            <person name="Herpoel-Gimbert I."/>
            <person name="Ruiz-Duenas F.J."/>
            <person name="Chevret D."/>
            <person name="Hainaut M."/>
            <person name="Lin J."/>
            <person name="Wang M."/>
            <person name="Pangilinan J."/>
            <person name="Lipzen A."/>
            <person name="Lesage-Meessen L."/>
            <person name="Navarro D."/>
            <person name="Riley R."/>
            <person name="Grigoriev I.V."/>
            <person name="Zhou S."/>
            <person name="Raouche S."/>
            <person name="Rosso M.N."/>
        </authorList>
    </citation>
    <scope>NUCLEOTIDE SEQUENCE [LARGE SCALE GENOMIC DNA]</scope>
    <source>
        <strain evidence="2 3">BRFM 1820</strain>
    </source>
</reference>